<dbReference type="GO" id="GO:0042956">
    <property type="term" value="P:maltodextrin transmembrane transport"/>
    <property type="evidence" value="ECO:0007669"/>
    <property type="project" value="TreeGrafter"/>
</dbReference>
<reference evidence="4 5" key="1">
    <citation type="submission" date="2018-07" db="EMBL/GenBank/DDBJ databases">
        <title>Genomic Encyclopedia of Type Strains, Phase III (KMG-III): the genomes of soil and plant-associated and newly described type strains.</title>
        <authorList>
            <person name="Whitman W."/>
        </authorList>
    </citation>
    <scope>NUCLEOTIDE SEQUENCE [LARGE SCALE GENOMIC DNA]</scope>
    <source>
        <strain evidence="4 5">CECT 8333</strain>
    </source>
</reference>
<protein>
    <submittedName>
        <fullName evidence="4">Carbohydrate ABC transporter substrate-binding protein (CUT1 family)</fullName>
    </submittedName>
</protein>
<dbReference type="GO" id="GO:0015768">
    <property type="term" value="P:maltose transport"/>
    <property type="evidence" value="ECO:0007669"/>
    <property type="project" value="TreeGrafter"/>
</dbReference>
<evidence type="ECO:0000256" key="1">
    <source>
        <dbReference type="ARBA" id="ARBA00008520"/>
    </source>
</evidence>
<dbReference type="EMBL" id="QPJW01000007">
    <property type="protein sequence ID" value="RCX18162.1"/>
    <property type="molecule type" value="Genomic_DNA"/>
</dbReference>
<evidence type="ECO:0000256" key="2">
    <source>
        <dbReference type="ARBA" id="ARBA00022448"/>
    </source>
</evidence>
<organism evidence="4 5">
    <name type="scientific">Fontibacillus phaseoli</name>
    <dbReference type="NCBI Taxonomy" id="1416533"/>
    <lineage>
        <taxon>Bacteria</taxon>
        <taxon>Bacillati</taxon>
        <taxon>Bacillota</taxon>
        <taxon>Bacilli</taxon>
        <taxon>Bacillales</taxon>
        <taxon>Paenibacillaceae</taxon>
        <taxon>Fontibacillus</taxon>
    </lineage>
</organism>
<keyword evidence="3" id="KW-0732">Signal</keyword>
<gene>
    <name evidence="4" type="ORF">DFP94_107116</name>
</gene>
<accession>A0A369B9F7</accession>
<dbReference type="InterPro" id="IPR006059">
    <property type="entry name" value="SBP"/>
</dbReference>
<dbReference type="AlphaFoldDB" id="A0A369B9F7"/>
<dbReference type="Pfam" id="PF13416">
    <property type="entry name" value="SBP_bac_8"/>
    <property type="match status" value="1"/>
</dbReference>
<dbReference type="OrthoDB" id="9795467at2"/>
<dbReference type="Proteomes" id="UP000253090">
    <property type="component" value="Unassembled WGS sequence"/>
</dbReference>
<dbReference type="GO" id="GO:1901982">
    <property type="term" value="F:maltose binding"/>
    <property type="evidence" value="ECO:0007669"/>
    <property type="project" value="TreeGrafter"/>
</dbReference>
<comment type="caution">
    <text evidence="4">The sequence shown here is derived from an EMBL/GenBank/DDBJ whole genome shotgun (WGS) entry which is preliminary data.</text>
</comment>
<keyword evidence="5" id="KW-1185">Reference proteome</keyword>
<sequence>MGSHPKKLVIWHEFDGPGDTSIELLERLCREYSRQNDIQVIPEVMNISELVTRLNTVAEGGEAPQMALVPADMAGFGEKAKYSEVPDELLSLVAPHGFDFLQSMRSEGIAYGLPVLTGNHLVLYYNREIYPEPPGSWEEIEDSGDGLKKKGIIPVAADLREPYWFIPFLTAFGGWPMSEGAPSLPKSEMKRALHYVRTRMDRGLLASMNGSTELLEGFIAGEVGAIICGEWIYNHLDRHMKNKLGVARLPSIQGCPSISMSSAIGLVFPGYSLESELQEEIVSFATFMLSAESQMKWGTEVQRIPVHSKAREKLKDLTDGNRRSLTTLLEESRSMPIEPAMASVWEAVRAGLQILPEEGEESAWSAMDQQFKQSAGVL</sequence>
<proteinExistence type="inferred from homology"/>
<name>A0A369B9F7_9BACL</name>
<comment type="similarity">
    <text evidence="1">Belongs to the bacterial solute-binding protein 1 family.</text>
</comment>
<evidence type="ECO:0000313" key="5">
    <source>
        <dbReference type="Proteomes" id="UP000253090"/>
    </source>
</evidence>
<dbReference type="PANTHER" id="PTHR30061">
    <property type="entry name" value="MALTOSE-BINDING PERIPLASMIC PROTEIN"/>
    <property type="match status" value="1"/>
</dbReference>
<evidence type="ECO:0000313" key="4">
    <source>
        <dbReference type="EMBL" id="RCX18162.1"/>
    </source>
</evidence>
<keyword evidence="2" id="KW-0813">Transport</keyword>
<dbReference type="RefSeq" id="WP_114497672.1">
    <property type="nucleotide sequence ID" value="NZ_QPJW01000007.1"/>
</dbReference>
<dbReference type="GO" id="GO:0055052">
    <property type="term" value="C:ATP-binding cassette (ABC) transporter complex, substrate-binding subunit-containing"/>
    <property type="evidence" value="ECO:0007669"/>
    <property type="project" value="TreeGrafter"/>
</dbReference>
<dbReference type="Gene3D" id="3.40.190.10">
    <property type="entry name" value="Periplasmic binding protein-like II"/>
    <property type="match status" value="2"/>
</dbReference>
<evidence type="ECO:0000256" key="3">
    <source>
        <dbReference type="ARBA" id="ARBA00022729"/>
    </source>
</evidence>
<dbReference type="SUPFAM" id="SSF53850">
    <property type="entry name" value="Periplasmic binding protein-like II"/>
    <property type="match status" value="1"/>
</dbReference>
<dbReference type="PANTHER" id="PTHR30061:SF50">
    <property type="entry name" value="MALTOSE_MALTODEXTRIN-BINDING PERIPLASMIC PROTEIN"/>
    <property type="match status" value="1"/>
</dbReference>